<dbReference type="PANTHER" id="PTHR42988:SF2">
    <property type="entry name" value="CYCLIC NUCLEOTIDE PHOSPHODIESTERASE CBUA0032-RELATED"/>
    <property type="match status" value="1"/>
</dbReference>
<dbReference type="InterPro" id="IPR042281">
    <property type="entry name" value="GpdQ_beta-strand"/>
</dbReference>
<protein>
    <submittedName>
        <fullName evidence="6">3',5'-cyclic adenosine monophosphate phosphodiesterase CpdA</fullName>
        <ecNumber evidence="6">3.1.4.17</ecNumber>
    </submittedName>
</protein>
<sequence>MRIIQISDFHLRGDGKLSFQKADTIAALNQTIEYFSKLKPYELPEFFVVTGDLADGGTQEGYEIIRDGLDKLPRPYFVVPGNHDKRDFFLRMFPENAPVEDDIKPYICYTLDDGLIRAIIIDTMIPDCHYGGLTDEVAEWLEKKIIEYPNKPTLVFTHHPPFTTGLAAMDEGFAQADRLAAILKKHKNVRLCCGHMHTGIFTSWQGVSCVTCPPIAMQMEVDFRTKDGPDVTQEELADHFKGGGDRFFLGNPGYLIHDLQNDMVNTHYMIIPTGADYSGPWPFKYYEGEGH</sequence>
<keyword evidence="3" id="KW-0408">Iron</keyword>
<dbReference type="InterPro" id="IPR004843">
    <property type="entry name" value="Calcineurin-like_PHP"/>
</dbReference>
<dbReference type="EMBL" id="CACRSQ010000003">
    <property type="protein sequence ID" value="VYT00281.1"/>
    <property type="molecule type" value="Genomic_DNA"/>
</dbReference>
<dbReference type="InterPro" id="IPR042283">
    <property type="entry name" value="GpdQ_catalytic"/>
</dbReference>
<organism evidence="6">
    <name type="scientific">Anaerostipes caccae</name>
    <dbReference type="NCBI Taxonomy" id="105841"/>
    <lineage>
        <taxon>Bacteria</taxon>
        <taxon>Bacillati</taxon>
        <taxon>Bacillota</taxon>
        <taxon>Clostridia</taxon>
        <taxon>Lachnospirales</taxon>
        <taxon>Lachnospiraceae</taxon>
        <taxon>Anaerostipes</taxon>
    </lineage>
</organism>
<reference evidence="6" key="1">
    <citation type="submission" date="2019-11" db="EMBL/GenBank/DDBJ databases">
        <authorList>
            <person name="Feng L."/>
        </authorList>
    </citation>
    <scope>NUCLEOTIDE SEQUENCE</scope>
    <source>
        <strain evidence="6">AcaccaeLFYP115</strain>
    </source>
</reference>
<comment type="similarity">
    <text evidence="4">Belongs to the cyclic nucleotide phosphodiesterase class-III family.</text>
</comment>
<keyword evidence="2 6" id="KW-0378">Hydrolase</keyword>
<dbReference type="PANTHER" id="PTHR42988">
    <property type="entry name" value="PHOSPHOHYDROLASE"/>
    <property type="match status" value="1"/>
</dbReference>
<dbReference type="InterPro" id="IPR050884">
    <property type="entry name" value="CNP_phosphodiesterase-III"/>
</dbReference>
<proteinExistence type="inferred from homology"/>
<evidence type="ECO:0000256" key="3">
    <source>
        <dbReference type="ARBA" id="ARBA00023004"/>
    </source>
</evidence>
<dbReference type="EC" id="3.1.4.17" evidence="6"/>
<dbReference type="Gene3D" id="3.30.750.180">
    <property type="entry name" value="GpdQ, beta-strand dimerisation domain"/>
    <property type="match status" value="1"/>
</dbReference>
<dbReference type="RefSeq" id="WP_006566905.1">
    <property type="nucleotide sequence ID" value="NZ_BAABRZ010000001.1"/>
</dbReference>
<dbReference type="InterPro" id="IPR029052">
    <property type="entry name" value="Metallo-depent_PP-like"/>
</dbReference>
<evidence type="ECO:0000313" key="6">
    <source>
        <dbReference type="EMBL" id="VYT00281.1"/>
    </source>
</evidence>
<evidence type="ECO:0000256" key="1">
    <source>
        <dbReference type="ARBA" id="ARBA00022723"/>
    </source>
</evidence>
<evidence type="ECO:0000256" key="4">
    <source>
        <dbReference type="ARBA" id="ARBA00025742"/>
    </source>
</evidence>
<keyword evidence="1" id="KW-0479">Metal-binding</keyword>
<dbReference type="InterPro" id="IPR026575">
    <property type="entry name" value="GpdQ/CpdA-like"/>
</dbReference>
<dbReference type="AlphaFoldDB" id="A0A6N2T838"/>
<dbReference type="GO" id="GO:0046872">
    <property type="term" value="F:metal ion binding"/>
    <property type="evidence" value="ECO:0007669"/>
    <property type="project" value="UniProtKB-KW"/>
</dbReference>
<name>A0A6N2T838_9FIRM</name>
<gene>
    <name evidence="6" type="primary">cpdA</name>
    <name evidence="6" type="ORF">ACLFYP115_01262</name>
</gene>
<evidence type="ECO:0000259" key="5">
    <source>
        <dbReference type="Pfam" id="PF00149"/>
    </source>
</evidence>
<evidence type="ECO:0000256" key="2">
    <source>
        <dbReference type="ARBA" id="ARBA00022801"/>
    </source>
</evidence>
<dbReference type="GO" id="GO:0004114">
    <property type="term" value="F:3',5'-cyclic-nucleotide phosphodiesterase activity"/>
    <property type="evidence" value="ECO:0007669"/>
    <property type="project" value="UniProtKB-EC"/>
</dbReference>
<feature type="domain" description="Calcineurin-like phosphoesterase" evidence="5">
    <location>
        <begin position="1"/>
        <end position="198"/>
    </location>
</feature>
<dbReference type="Gene3D" id="3.60.21.40">
    <property type="entry name" value="GpdQ, catalytic alpha/beta sandwich domain"/>
    <property type="match status" value="1"/>
</dbReference>
<dbReference type="SUPFAM" id="SSF56300">
    <property type="entry name" value="Metallo-dependent phosphatases"/>
    <property type="match status" value="1"/>
</dbReference>
<dbReference type="CDD" id="cd07402">
    <property type="entry name" value="MPP_GpdQ"/>
    <property type="match status" value="1"/>
</dbReference>
<dbReference type="GeneID" id="69470994"/>
<dbReference type="Pfam" id="PF00149">
    <property type="entry name" value="Metallophos"/>
    <property type="match status" value="1"/>
</dbReference>
<accession>A0A6N2T838</accession>